<organism evidence="6 7">
    <name type="scientific">Rhodopseudomonas palustris</name>
    <dbReference type="NCBI Taxonomy" id="1076"/>
    <lineage>
        <taxon>Bacteria</taxon>
        <taxon>Pseudomonadati</taxon>
        <taxon>Pseudomonadota</taxon>
        <taxon>Alphaproteobacteria</taxon>
        <taxon>Hyphomicrobiales</taxon>
        <taxon>Nitrobacteraceae</taxon>
        <taxon>Rhodopseudomonas</taxon>
    </lineage>
</organism>
<dbReference type="SUPFAM" id="SSF53448">
    <property type="entry name" value="Nucleotide-diphospho-sugar transferases"/>
    <property type="match status" value="1"/>
</dbReference>
<sequence>MKNNLTVRGFVEGAKLGRGFIFLSGWVSTLEKTELKGELILRVEGGSEVVVTERFYRADLERVGIAAGRGGFAVSVKTDAVYEFPPQVFARQPGTDEALISGPGTRFDNFAPLGAFDSAGPEGIKGWLYHPGEDDPDAHVLVGGAIRLPVVRSFARHDLPYDFGTAQKFGFVLDPVEIEQLIAQTQPSAAADHIDLVLMAEAGSIASTRLAVRHPSQATADVTDDAAADRRQATPAASNLTICIERVMRGHGRIMLRGWIARSDHSAAKLPLRLSLDHGLDHGVEIIVPELDDRPDLAGRGIAGGAAGFVALFDWPDQRPLPSALRVTSNDRSEISAVGVPADLVSDQTTLHQITLRGHVIRGCYFDLAAPLDEVELVFDGAHLSTVPLEPLADNMRLWSFEGQVATGFEFRVRDACNLIRAANPHHTFAPGQSTRVGIRVNGSVVAEAEIELLQPTIGRLETVENDRVSGWIASGNKDSSIVEYDVFINGVRYLTARADAIRSDLVAKEISINGGGFRFEPVNPEFGSKQIELKVAAAFGKDFLDGVDGRLELASFAQPGLSRLYSVIAATPPRDVSIIVPIYNAADDLQLCLSSVIAHTAGQARLILIDDCSPDPRIGEILQAYRGHDNIVILSNDSNQGFTKTVNRGIAAAGSDDVVLLNSDTIVSAGWLQGLRLAAYSGPRVATATAVSNNAGVFSVPEINADNALPNGWQVDDIARLVRQSSLTTYPRVPTGNGFCMFVRRDCIEAIGSLDEVGFPVGYGEENDFCMRAAHAGYEHVCDDRTYVYHKRSASFGSRKSAHLANGRDLLHQRYPEYSKLIGIFEQGSQMLAMRWRVRRALLASAQQHSRPRPRVCYVISTVTGGTPQTNRDLMAALSDRYEPWLLRCDSKRIEVSRFGHDGDEPIETVDLRDRIVPTSHRSSEYDEEALKILVRYGFELVHIRHLGWHSANLSEICRLAGIPVILSFHDFYTVCPTTKLLDDTQTYCAGACTESGGDCRAELWEASLLPPLKHRFVHRWRQIFAKSFEACDAFVTTSSGAAAVLTANYPEQLNRDFHIIPHGRSFADIGQRAAPIDPERPLKVLVPGNISSAKGADIIRGIAELDEGQRVEFHILGDAGRLQPGPGVIVHGLYKREQFGSLVDEIKPNVGAVLSIWPETYCHTLTEMWSSGLPVIGIDIGAVGERIAQHGGGWLLPLNVSAAAVLQALWAIRAEPAQAATKVDEVLRWQAGTGRIQTTHYMGLKYDRLYRQASRARRSFASLSPEALVQAVVIASDPGNPLLTRLVHRGAESRLVPWHWPDDWRALQPADVTVDALIVAAHDLTPQDGAGVVALADRLQARLFTVVASDRMGSTAFYSSDGTNDSSDLTLFAASEAVLTDTPDIPGWIHAAARSVVQIDERAPTAWL</sequence>
<dbReference type="InterPro" id="IPR001173">
    <property type="entry name" value="Glyco_trans_2-like"/>
</dbReference>
<comment type="caution">
    <text evidence="6">The sequence shown here is derived from an EMBL/GenBank/DDBJ whole genome shotgun (WGS) entry which is preliminary data.</text>
</comment>
<name>A0A418UX57_RHOPL</name>
<dbReference type="SUPFAM" id="SSF53756">
    <property type="entry name" value="UDP-Glycosyltransferase/glycogen phosphorylase"/>
    <property type="match status" value="1"/>
</dbReference>
<reference evidence="6 7" key="1">
    <citation type="submission" date="2018-09" db="EMBL/GenBank/DDBJ databases">
        <title>Draft genome sequence of Rhodopseudomonas palustris 2.1.18.</title>
        <authorList>
            <person name="Robertson S.L."/>
            <person name="Meyer T.E."/>
            <person name="Kyndt J.A."/>
        </authorList>
    </citation>
    <scope>NUCLEOTIDE SEQUENCE [LARGE SCALE GENOMIC DNA]</scope>
    <source>
        <strain evidence="6 7">2.1.18</strain>
    </source>
</reference>
<feature type="domain" description="Glycosyltransferase subfamily 4-like N-terminal" evidence="5">
    <location>
        <begin position="866"/>
        <end position="1065"/>
    </location>
</feature>
<feature type="domain" description="Glycosyltransferase 2-like" evidence="4">
    <location>
        <begin position="578"/>
        <end position="700"/>
    </location>
</feature>
<dbReference type="Gene3D" id="3.90.550.10">
    <property type="entry name" value="Spore Coat Polysaccharide Biosynthesis Protein SpsA, Chain A"/>
    <property type="match status" value="1"/>
</dbReference>
<gene>
    <name evidence="6" type="ORF">D4Q52_25225</name>
</gene>
<dbReference type="RefSeq" id="WP_119859335.1">
    <property type="nucleotide sequence ID" value="NZ_QYYD01000048.1"/>
</dbReference>
<keyword evidence="3 6" id="KW-0808">Transferase</keyword>
<evidence type="ECO:0000256" key="2">
    <source>
        <dbReference type="ARBA" id="ARBA00022676"/>
    </source>
</evidence>
<keyword evidence="2" id="KW-0328">Glycosyltransferase</keyword>
<evidence type="ECO:0000313" key="6">
    <source>
        <dbReference type="EMBL" id="RJF64418.1"/>
    </source>
</evidence>
<protein>
    <submittedName>
        <fullName evidence="6">Glycosyltransferase</fullName>
    </submittedName>
</protein>
<accession>A0A418UX57</accession>
<dbReference type="InterPro" id="IPR028098">
    <property type="entry name" value="Glyco_trans_4-like_N"/>
</dbReference>
<dbReference type="InterPro" id="IPR029044">
    <property type="entry name" value="Nucleotide-diphossugar_trans"/>
</dbReference>
<dbReference type="PANTHER" id="PTHR43179">
    <property type="entry name" value="RHAMNOSYLTRANSFERASE WBBL"/>
    <property type="match status" value="1"/>
</dbReference>
<proteinExistence type="inferred from homology"/>
<comment type="similarity">
    <text evidence="1">Belongs to the glycosyltransferase 2 family.</text>
</comment>
<evidence type="ECO:0000259" key="5">
    <source>
        <dbReference type="Pfam" id="PF13439"/>
    </source>
</evidence>
<evidence type="ECO:0000256" key="1">
    <source>
        <dbReference type="ARBA" id="ARBA00006739"/>
    </source>
</evidence>
<dbReference type="EMBL" id="QYYD01000048">
    <property type="protein sequence ID" value="RJF64418.1"/>
    <property type="molecule type" value="Genomic_DNA"/>
</dbReference>
<evidence type="ECO:0000256" key="3">
    <source>
        <dbReference type="ARBA" id="ARBA00022679"/>
    </source>
</evidence>
<dbReference type="Proteomes" id="UP000285523">
    <property type="component" value="Unassembled WGS sequence"/>
</dbReference>
<dbReference type="Pfam" id="PF00535">
    <property type="entry name" value="Glycos_transf_2"/>
    <property type="match status" value="1"/>
</dbReference>
<dbReference type="OrthoDB" id="9807414at2"/>
<evidence type="ECO:0000259" key="4">
    <source>
        <dbReference type="Pfam" id="PF00535"/>
    </source>
</evidence>
<dbReference type="GO" id="GO:0016757">
    <property type="term" value="F:glycosyltransferase activity"/>
    <property type="evidence" value="ECO:0007669"/>
    <property type="project" value="UniProtKB-KW"/>
</dbReference>
<dbReference type="Pfam" id="PF13439">
    <property type="entry name" value="Glyco_transf_4"/>
    <property type="match status" value="1"/>
</dbReference>
<evidence type="ECO:0000313" key="7">
    <source>
        <dbReference type="Proteomes" id="UP000285523"/>
    </source>
</evidence>
<dbReference type="PANTHER" id="PTHR43179:SF12">
    <property type="entry name" value="GALACTOFURANOSYLTRANSFERASE GLFT2"/>
    <property type="match status" value="1"/>
</dbReference>
<dbReference type="Gene3D" id="3.40.50.2000">
    <property type="entry name" value="Glycogen Phosphorylase B"/>
    <property type="match status" value="2"/>
</dbReference>